<dbReference type="RefSeq" id="WP_038508838.1">
    <property type="nucleotide sequence ID" value="NZ_CP008953.1"/>
</dbReference>
<name>A0A075UV01_9PSEU</name>
<accession>A0A075UV01</accession>
<dbReference type="STRING" id="208439.AJAP_05805"/>
<evidence type="ECO:0000313" key="1">
    <source>
        <dbReference type="EMBL" id="AIG74080.1"/>
    </source>
</evidence>
<sequence>MTRSIEDLSTLLRPAKDMLPEVADRDVALAEVTGQVKNDDDARALFAKACRFEAPYTASWIHGPGDESPYLSLELAASSLDDDRYRALLADVVLSTSTSIPFDYRALAAERLVQVGAGEFTGAFQEVVDSYEPLPKRGLQAKIAVPTDGIDHLFDIPETVTGRLNLLIAASRAKTLESRHLLAVRVLANGVVPSEEVGEAERLILEDVGTTMVAPSDYLVPWDQEFPGEHGSGLTLAELVRITLMCGEFSLPDTTVRPILVDFYRSVLRTCGRSIIGLSAGVFHVEHGTLATPSYYYQGRDAILGKGCVIDCVGGAVLQSGSFLGGGYMPILIHTHKHIRKGGQAAASERKQILPCVFAAEAGARYPMHAIGLFETVDYLGKETPYEGIRAIPHAK</sequence>
<reference evidence="1 2" key="1">
    <citation type="journal article" date="2014" name="J. Biotechnol.">
        <title>Complete genome sequence of the actinobacterium Amycolatopsis japonica MG417-CF17(T) (=DSM 44213T) producing (S,S)-N,N'-ethylenediaminedisuccinic acid.</title>
        <authorList>
            <person name="Stegmann E."/>
            <person name="Albersmeier A."/>
            <person name="Spohn M."/>
            <person name="Gert H."/>
            <person name="Weber T."/>
            <person name="Wohlleben W."/>
            <person name="Kalinowski J."/>
            <person name="Ruckert C."/>
        </authorList>
    </citation>
    <scope>NUCLEOTIDE SEQUENCE [LARGE SCALE GENOMIC DNA]</scope>
    <source>
        <strain evidence="2">MG417-CF17 (DSM 44213)</strain>
    </source>
</reference>
<dbReference type="Proteomes" id="UP000028492">
    <property type="component" value="Chromosome"/>
</dbReference>
<proteinExistence type="predicted"/>
<keyword evidence="2" id="KW-1185">Reference proteome</keyword>
<protein>
    <submittedName>
        <fullName evidence="1">Uncharacterized protein</fullName>
    </submittedName>
</protein>
<dbReference type="HOGENOM" id="CLU_695671_0_0_11"/>
<dbReference type="EMBL" id="CP008953">
    <property type="protein sequence ID" value="AIG74080.1"/>
    <property type="molecule type" value="Genomic_DNA"/>
</dbReference>
<organism evidence="1 2">
    <name type="scientific">Amycolatopsis japonica</name>
    <dbReference type="NCBI Taxonomy" id="208439"/>
    <lineage>
        <taxon>Bacteria</taxon>
        <taxon>Bacillati</taxon>
        <taxon>Actinomycetota</taxon>
        <taxon>Actinomycetes</taxon>
        <taxon>Pseudonocardiales</taxon>
        <taxon>Pseudonocardiaceae</taxon>
        <taxon>Amycolatopsis</taxon>
        <taxon>Amycolatopsis japonica group</taxon>
    </lineage>
</organism>
<gene>
    <name evidence="1" type="ORF">AJAP_05805</name>
</gene>
<dbReference type="KEGG" id="aja:AJAP_05805"/>
<evidence type="ECO:0000313" key="2">
    <source>
        <dbReference type="Proteomes" id="UP000028492"/>
    </source>
</evidence>
<dbReference type="AlphaFoldDB" id="A0A075UV01"/>